<evidence type="ECO:0000313" key="1">
    <source>
        <dbReference type="Proteomes" id="UP000515159"/>
    </source>
</evidence>
<dbReference type="RefSeq" id="XP_033775668.1">
    <property type="nucleotide sequence ID" value="XM_033919777.1"/>
</dbReference>
<dbReference type="AlphaFoldDB" id="A0A6P8PLZ1"/>
<proteinExistence type="predicted"/>
<keyword evidence="1" id="KW-1185">Reference proteome</keyword>
<name>A0A6P8PLZ1_GEOSA</name>
<dbReference type="InParanoid" id="A0A6P8PLZ1"/>
<accession>A0A6P8PLZ1</accession>
<dbReference type="KEGG" id="gsh:117348093"/>
<reference evidence="2" key="1">
    <citation type="submission" date="2025-08" db="UniProtKB">
        <authorList>
            <consortium name="RefSeq"/>
        </authorList>
    </citation>
    <scope>IDENTIFICATION</scope>
</reference>
<organism evidence="1 2">
    <name type="scientific">Geotrypetes seraphini</name>
    <name type="common">Gaboon caecilian</name>
    <name type="synonym">Caecilia seraphini</name>
    <dbReference type="NCBI Taxonomy" id="260995"/>
    <lineage>
        <taxon>Eukaryota</taxon>
        <taxon>Metazoa</taxon>
        <taxon>Chordata</taxon>
        <taxon>Craniata</taxon>
        <taxon>Vertebrata</taxon>
        <taxon>Euteleostomi</taxon>
        <taxon>Amphibia</taxon>
        <taxon>Gymnophiona</taxon>
        <taxon>Geotrypetes</taxon>
    </lineage>
</organism>
<evidence type="ECO:0000313" key="2">
    <source>
        <dbReference type="RefSeq" id="XP_033775668.1"/>
    </source>
</evidence>
<dbReference type="Proteomes" id="UP000515159">
    <property type="component" value="Chromosome 14"/>
</dbReference>
<gene>
    <name evidence="2" type="primary">LOC117348093</name>
</gene>
<sequence>MKEIVRHSEALQTLMESRIVTPTCTPQASVGSNHHVYTVAPPAEHPMAPPAAPCMAPTVSSSPIIHGSNLWLLMHPPQWHNGSSPISCGSNHVYSLAPPVEPPMAPHASPTMAYLVCSSPIIRGVQDTNASWRAAHTCHEWSSPSHAGTTMSTPVQPTRPPSCPAEAVYRALSAIYTEDTELHPFQFQRGTQLIRIPLLFCVDYPNNFHKLHILCTSSFCVFAHAQGSLSLGYDTLVHC</sequence>
<dbReference type="GeneID" id="117348093"/>
<protein>
    <submittedName>
        <fullName evidence="2">Uncharacterized protein LOC117348093</fullName>
    </submittedName>
</protein>